<comment type="similarity">
    <text evidence="1">Belongs to the glutaredoxin family.</text>
</comment>
<comment type="caution">
    <text evidence="2">The sequence shown here is derived from an EMBL/GenBank/DDBJ whole genome shotgun (WGS) entry which is preliminary data.</text>
</comment>
<protein>
    <recommendedName>
        <fullName evidence="1">Glutaredoxin-like protein</fullName>
    </recommendedName>
</protein>
<evidence type="ECO:0000313" key="3">
    <source>
        <dbReference type="Proteomes" id="UP000230750"/>
    </source>
</evidence>
<name>A0A2G8KU65_STIJA</name>
<dbReference type="SUPFAM" id="SSF52833">
    <property type="entry name" value="Thioredoxin-like"/>
    <property type="match status" value="1"/>
</dbReference>
<accession>A0A2G8KU65</accession>
<proteinExistence type="inferred from homology"/>
<dbReference type="Gene3D" id="3.40.30.10">
    <property type="entry name" value="Glutaredoxin"/>
    <property type="match status" value="1"/>
</dbReference>
<evidence type="ECO:0000313" key="2">
    <source>
        <dbReference type="EMBL" id="PIK51544.1"/>
    </source>
</evidence>
<keyword evidence="1" id="KW-0249">Electron transport</keyword>
<dbReference type="EMBL" id="MRZV01000367">
    <property type="protein sequence ID" value="PIK51544.1"/>
    <property type="molecule type" value="Genomic_DNA"/>
</dbReference>
<dbReference type="PANTHER" id="PTHR33558">
    <property type="entry name" value="GLUTAREDOXIN-LIKE PROTEIN C5ORF63 HOMOLOG"/>
    <property type="match status" value="1"/>
</dbReference>
<keyword evidence="3" id="KW-1185">Reference proteome</keyword>
<dbReference type="Pfam" id="PF05768">
    <property type="entry name" value="Glrx-like"/>
    <property type="match status" value="1"/>
</dbReference>
<dbReference type="InterPro" id="IPR036249">
    <property type="entry name" value="Thioredoxin-like_sf"/>
</dbReference>
<organism evidence="2 3">
    <name type="scientific">Stichopus japonicus</name>
    <name type="common">Sea cucumber</name>
    <dbReference type="NCBI Taxonomy" id="307972"/>
    <lineage>
        <taxon>Eukaryota</taxon>
        <taxon>Metazoa</taxon>
        <taxon>Echinodermata</taxon>
        <taxon>Eleutherozoa</taxon>
        <taxon>Echinozoa</taxon>
        <taxon>Holothuroidea</taxon>
        <taxon>Aspidochirotacea</taxon>
        <taxon>Aspidochirotida</taxon>
        <taxon>Stichopodidae</taxon>
        <taxon>Apostichopus</taxon>
    </lineage>
</organism>
<dbReference type="Proteomes" id="UP000230750">
    <property type="component" value="Unassembled WGS sequence"/>
</dbReference>
<gene>
    <name evidence="2" type="ORF">BSL78_11571</name>
</gene>
<keyword evidence="1" id="KW-0813">Transport</keyword>
<dbReference type="AlphaFoldDB" id="A0A2G8KU65"/>
<sequence length="102" mass="12082">MKGAVSPQILCSRSISSDRPILTLYTKENCSLCDDAKEVLQDFPNKFTLEEVDITTPENKHWYKQYRYEIPVFHFQGQFLMKHRVDVKLLTQKLDEYYSAMK</sequence>
<dbReference type="InterPro" id="IPR052565">
    <property type="entry name" value="Glutaredoxin-like_YDR286C"/>
</dbReference>
<dbReference type="OrthoDB" id="429967at2759"/>
<dbReference type="STRING" id="307972.A0A2G8KU65"/>
<dbReference type="PANTHER" id="PTHR33558:SF1">
    <property type="entry name" value="GLUTAREDOXIN-LIKE PROTEIN C5ORF63 HOMOLOG"/>
    <property type="match status" value="1"/>
</dbReference>
<dbReference type="InterPro" id="IPR008554">
    <property type="entry name" value="Glutaredoxin-like"/>
</dbReference>
<evidence type="ECO:0000256" key="1">
    <source>
        <dbReference type="RuleBase" id="RU363082"/>
    </source>
</evidence>
<reference evidence="2 3" key="1">
    <citation type="journal article" date="2017" name="PLoS Biol.">
        <title>The sea cucumber genome provides insights into morphological evolution and visceral regeneration.</title>
        <authorList>
            <person name="Zhang X."/>
            <person name="Sun L."/>
            <person name="Yuan J."/>
            <person name="Sun Y."/>
            <person name="Gao Y."/>
            <person name="Zhang L."/>
            <person name="Li S."/>
            <person name="Dai H."/>
            <person name="Hamel J.F."/>
            <person name="Liu C."/>
            <person name="Yu Y."/>
            <person name="Liu S."/>
            <person name="Lin W."/>
            <person name="Guo K."/>
            <person name="Jin S."/>
            <person name="Xu P."/>
            <person name="Storey K.B."/>
            <person name="Huan P."/>
            <person name="Zhang T."/>
            <person name="Zhou Y."/>
            <person name="Zhang J."/>
            <person name="Lin C."/>
            <person name="Li X."/>
            <person name="Xing L."/>
            <person name="Huo D."/>
            <person name="Sun M."/>
            <person name="Wang L."/>
            <person name="Mercier A."/>
            <person name="Li F."/>
            <person name="Yang H."/>
            <person name="Xiang J."/>
        </authorList>
    </citation>
    <scope>NUCLEOTIDE SEQUENCE [LARGE SCALE GENOMIC DNA]</scope>
    <source>
        <strain evidence="2">Shaxun</strain>
        <tissue evidence="2">Muscle</tissue>
    </source>
</reference>